<dbReference type="Pfam" id="PF04191">
    <property type="entry name" value="PEMT"/>
    <property type="match status" value="1"/>
</dbReference>
<organism evidence="6 7">
    <name type="scientific">Mesorhizobium muleiense</name>
    <dbReference type="NCBI Taxonomy" id="1004279"/>
    <lineage>
        <taxon>Bacteria</taxon>
        <taxon>Pseudomonadati</taxon>
        <taxon>Pseudomonadota</taxon>
        <taxon>Alphaproteobacteria</taxon>
        <taxon>Hyphomicrobiales</taxon>
        <taxon>Phyllobacteriaceae</taxon>
        <taxon>Mesorhizobium</taxon>
    </lineage>
</organism>
<gene>
    <name evidence="6" type="ORF">SAMN05428953_10467</name>
</gene>
<comment type="subcellular location">
    <subcellularLocation>
        <location evidence="1">Endomembrane system</location>
        <topology evidence="1">Multi-pass membrane protein</topology>
    </subcellularLocation>
</comment>
<dbReference type="Proteomes" id="UP000198894">
    <property type="component" value="Unassembled WGS sequence"/>
</dbReference>
<proteinExistence type="predicted"/>
<sequence length="218" mass="23722">MLNEVKSAQADQAQARRALGRYQHARRMVLAALVVVMFAALLFGQSAFPPESVPHETIEMVGVLLIFLGIVGRLWSTLYIGGRKSSEVVTGGPYSITRNPLYVFSSIAAAGVGAQMGSITAAIGFAVICAAAFHVVILREETFLKEAFGTPFQAYMARVPRFFPKLSLYQEGDTGGFKPRLLRTTLLDGLVFLVAMPFFESIDAAQQSGILPVLFRFP</sequence>
<dbReference type="Gene3D" id="1.20.120.1630">
    <property type="match status" value="1"/>
</dbReference>
<dbReference type="GO" id="GO:0012505">
    <property type="term" value="C:endomembrane system"/>
    <property type="evidence" value="ECO:0007669"/>
    <property type="project" value="UniProtKB-SubCell"/>
</dbReference>
<dbReference type="GO" id="GO:0032259">
    <property type="term" value="P:methylation"/>
    <property type="evidence" value="ECO:0007669"/>
    <property type="project" value="UniProtKB-KW"/>
</dbReference>
<keyword evidence="7" id="KW-1185">Reference proteome</keyword>
<dbReference type="PANTHER" id="PTHR12714:SF9">
    <property type="entry name" value="PROTEIN-S-ISOPRENYLCYSTEINE O-METHYLTRANSFERASE"/>
    <property type="match status" value="1"/>
</dbReference>
<reference evidence="7" key="1">
    <citation type="submission" date="2016-10" db="EMBL/GenBank/DDBJ databases">
        <authorList>
            <person name="Varghese N."/>
            <person name="Submissions S."/>
        </authorList>
    </citation>
    <scope>NUCLEOTIDE SEQUENCE [LARGE SCALE GENOMIC DNA]</scope>
    <source>
        <strain evidence="7">CGMCC 1.11022</strain>
    </source>
</reference>
<keyword evidence="6" id="KW-0808">Transferase</keyword>
<feature type="transmembrane region" description="Helical" evidence="5">
    <location>
        <begin position="60"/>
        <end position="80"/>
    </location>
</feature>
<feature type="transmembrane region" description="Helical" evidence="5">
    <location>
        <begin position="28"/>
        <end position="48"/>
    </location>
</feature>
<protein>
    <submittedName>
        <fullName evidence="6">Protein-S-isoprenylcysteine O-methyltransferase Ste14</fullName>
    </submittedName>
</protein>
<evidence type="ECO:0000313" key="6">
    <source>
        <dbReference type="EMBL" id="SDJ04850.1"/>
    </source>
</evidence>
<keyword evidence="2 5" id="KW-0812">Transmembrane</keyword>
<evidence type="ECO:0000313" key="7">
    <source>
        <dbReference type="Proteomes" id="UP000198894"/>
    </source>
</evidence>
<accession>A0A1G8QL82</accession>
<feature type="transmembrane region" description="Helical" evidence="5">
    <location>
        <begin position="101"/>
        <end position="133"/>
    </location>
</feature>
<evidence type="ECO:0000256" key="5">
    <source>
        <dbReference type="SAM" id="Phobius"/>
    </source>
</evidence>
<evidence type="ECO:0000256" key="3">
    <source>
        <dbReference type="ARBA" id="ARBA00022989"/>
    </source>
</evidence>
<dbReference type="EMBL" id="FNEE01000004">
    <property type="protein sequence ID" value="SDJ04850.1"/>
    <property type="molecule type" value="Genomic_DNA"/>
</dbReference>
<dbReference type="RefSeq" id="WP_091592594.1">
    <property type="nucleotide sequence ID" value="NZ_FNEE01000004.1"/>
</dbReference>
<dbReference type="AlphaFoldDB" id="A0A1G8QL82"/>
<keyword evidence="3 5" id="KW-1133">Transmembrane helix</keyword>
<dbReference type="PANTHER" id="PTHR12714">
    <property type="entry name" value="PROTEIN-S ISOPRENYLCYSTEINE O-METHYLTRANSFERASE"/>
    <property type="match status" value="1"/>
</dbReference>
<evidence type="ECO:0000256" key="1">
    <source>
        <dbReference type="ARBA" id="ARBA00004127"/>
    </source>
</evidence>
<dbReference type="InterPro" id="IPR007318">
    <property type="entry name" value="Phopholipid_MeTrfase"/>
</dbReference>
<dbReference type="GO" id="GO:0008168">
    <property type="term" value="F:methyltransferase activity"/>
    <property type="evidence" value="ECO:0007669"/>
    <property type="project" value="UniProtKB-KW"/>
</dbReference>
<evidence type="ECO:0000256" key="4">
    <source>
        <dbReference type="ARBA" id="ARBA00023136"/>
    </source>
</evidence>
<name>A0A1G8QL82_9HYPH</name>
<keyword evidence="4 5" id="KW-0472">Membrane</keyword>
<keyword evidence="6" id="KW-0489">Methyltransferase</keyword>
<evidence type="ECO:0000256" key="2">
    <source>
        <dbReference type="ARBA" id="ARBA00022692"/>
    </source>
</evidence>